<evidence type="ECO:0000256" key="1">
    <source>
        <dbReference type="ARBA" id="ARBA00004026"/>
    </source>
</evidence>
<proteinExistence type="inferred from homology"/>
<dbReference type="Proteomes" id="UP000054559">
    <property type="component" value="Unassembled WGS sequence"/>
</dbReference>
<dbReference type="InterPro" id="IPR029262">
    <property type="entry name" value="RPOL_N"/>
</dbReference>
<dbReference type="PROSITE" id="PS00489">
    <property type="entry name" value="RNA_POL_PHAGE_2"/>
    <property type="match status" value="1"/>
</dbReference>
<evidence type="ECO:0000256" key="6">
    <source>
        <dbReference type="ARBA" id="ARBA00022695"/>
    </source>
</evidence>
<dbReference type="EMBL" id="DS268126">
    <property type="protein sequence ID" value="KMU81802.1"/>
    <property type="molecule type" value="Genomic_DNA"/>
</dbReference>
<evidence type="ECO:0000256" key="5">
    <source>
        <dbReference type="ARBA" id="ARBA00022679"/>
    </source>
</evidence>
<comment type="function">
    <text evidence="1 10">DNA-dependent RNA polymerase catalyzes the transcription of DNA into RNA using the four ribonucleoside triphosphates as substrates.</text>
</comment>
<evidence type="ECO:0000256" key="4">
    <source>
        <dbReference type="ARBA" id="ARBA00022478"/>
    </source>
</evidence>
<sequence length="905" mass="101570">MLSRAAHRKHAFYSLQRSCKQLTLPWLYPALARCESASARTPSIGPPSQTSFPVRPPRVTALQSFRAFATATSDVYVPFEGLESYHKLEPYNKLGSETSFTTPLQTPLPFSDPSDPTEQDASPLIVIRDYLATRPKALRREKSIGGDTNEMLANLDVSLTVGMFDRAAQLVHRLSTLYPHGSPEIVDLHNKYIRMMVSHMILNRRPSLVWDVQKWFEVQMLQLAKVEPDATTYALMLRMTLRMLLGPRRDRSVRRYWKMAKEANVEEEVLGLPVLSEADLGLLSEICSSDFQGAALGDVSELPDSTPPKPSELVSPLEDLPAMPEVRATLQKGFGLTSLKETLSLFNQSKTTTEPEASILKAQEKKRKTSEDNDRCEYAPFMNSIGPDRLAAITILATMNALGKTGMNKGIRLTRLIMLLGRAVQEEYVTDRIQETPSKSAPLDSGRRAKLVQDLIPSNRASMLFSSTKVVVKQQNTETGEITFVKQPAFRHVYQLEKGHSVGFVHIHDSVVDRFRREPASSLLAKHLPMVSPPQPWTSYRYGGFLNQPTIIMRARSNDSQCLQRQYVRAAASRGDLDEIFAGLNVLGKTGWRINKPVFDVMLEAWNSGDELADIAPVDPNLPEPTKPETDDPVQLRAYYRSKTLVDNKRSGLHSQRCFQNLQLEIARAYVGETFYLPHNMDFRGRAYPLPPYFNQMGPDMCRGLLLFSKGRELGERGLRWLKIHIANVYGYDKASFDERAQFAMDHLDDVIDSAEKGLNGRRWWLEASDPFQCLAACIELKNALACPDPTKYISHLPIHQDGSCNGLQHYAALGGDIIGARQVNLEPSDRPSDIYSAVADHVRQSIAQEAAAGNQLANILEDKVNRKIVKQTVMTNVYGVTFLGAIRQVQKQLNAFFPELILAW</sequence>
<keyword evidence="5 10" id="KW-0808">Transferase</keyword>
<keyword evidence="8 10" id="KW-0804">Transcription</keyword>
<evidence type="ECO:0000256" key="9">
    <source>
        <dbReference type="ARBA" id="ARBA00048552"/>
    </source>
</evidence>
<evidence type="ECO:0000256" key="3">
    <source>
        <dbReference type="ARBA" id="ARBA00012418"/>
    </source>
</evidence>
<evidence type="ECO:0000256" key="2">
    <source>
        <dbReference type="ARBA" id="ARBA00009493"/>
    </source>
</evidence>
<accession>A0A0J8U4J3</accession>
<evidence type="ECO:0000256" key="8">
    <source>
        <dbReference type="ARBA" id="ARBA00023163"/>
    </source>
</evidence>
<feature type="domain" description="DNA-directed RNA polymerase N-terminal" evidence="12">
    <location>
        <begin position="279"/>
        <end position="589"/>
    </location>
</feature>
<evidence type="ECO:0000256" key="11">
    <source>
        <dbReference type="SAM" id="MobiDB-lite"/>
    </source>
</evidence>
<dbReference type="PROSITE" id="PS00900">
    <property type="entry name" value="RNA_POL_PHAGE_1"/>
    <property type="match status" value="1"/>
</dbReference>
<dbReference type="InterPro" id="IPR037159">
    <property type="entry name" value="RNA_POL_N_sf"/>
</dbReference>
<dbReference type="SMART" id="SM01311">
    <property type="entry name" value="RPOL_N"/>
    <property type="match status" value="1"/>
</dbReference>
<dbReference type="Gene3D" id="1.10.287.280">
    <property type="match status" value="1"/>
</dbReference>
<dbReference type="InterPro" id="IPR046950">
    <property type="entry name" value="DNA-dir_Rpol_C_phage-type"/>
</dbReference>
<dbReference type="SUPFAM" id="SSF56672">
    <property type="entry name" value="DNA/RNA polymerases"/>
    <property type="match status" value="1"/>
</dbReference>
<dbReference type="AlphaFoldDB" id="A0A0J8U4J3"/>
<evidence type="ECO:0000256" key="10">
    <source>
        <dbReference type="RuleBase" id="RU003805"/>
    </source>
</evidence>
<keyword evidence="7" id="KW-0809">Transit peptide</keyword>
<name>A0A0J8U4J3_COCIT</name>
<keyword evidence="6 10" id="KW-0548">Nucleotidyltransferase</keyword>
<dbReference type="OrthoDB" id="276422at2759"/>
<dbReference type="GO" id="GO:0034245">
    <property type="term" value="C:mitochondrial DNA-directed RNA polymerase complex"/>
    <property type="evidence" value="ECO:0007669"/>
    <property type="project" value="TreeGrafter"/>
</dbReference>
<evidence type="ECO:0000259" key="12">
    <source>
        <dbReference type="SMART" id="SM01311"/>
    </source>
</evidence>
<dbReference type="EC" id="2.7.7.6" evidence="3 10"/>
<comment type="similarity">
    <text evidence="2 10">Belongs to the phage and mitochondrial RNA polymerase family.</text>
</comment>
<dbReference type="InterPro" id="IPR043502">
    <property type="entry name" value="DNA/RNA_pol_sf"/>
</dbReference>
<dbReference type="Gene3D" id="1.10.1320.10">
    <property type="entry name" value="DNA-directed RNA polymerase, N-terminal domain"/>
    <property type="match status" value="2"/>
</dbReference>
<dbReference type="PANTHER" id="PTHR10102">
    <property type="entry name" value="DNA-DIRECTED RNA POLYMERASE, MITOCHONDRIAL"/>
    <property type="match status" value="1"/>
</dbReference>
<evidence type="ECO:0000313" key="13">
    <source>
        <dbReference type="EMBL" id="KMU81802.1"/>
    </source>
</evidence>
<evidence type="ECO:0000256" key="7">
    <source>
        <dbReference type="ARBA" id="ARBA00022946"/>
    </source>
</evidence>
<dbReference type="STRING" id="454286.A0A0J8U4J3"/>
<evidence type="ECO:0000313" key="14">
    <source>
        <dbReference type="Proteomes" id="UP000054559"/>
    </source>
</evidence>
<dbReference type="InterPro" id="IPR002092">
    <property type="entry name" value="DNA-dir_Rpol_phage-type"/>
</dbReference>
<reference evidence="14" key="1">
    <citation type="journal article" date="2010" name="Genome Res.">
        <title>Population genomic sequencing of Coccidioides fungi reveals recent hybridization and transposon control.</title>
        <authorList>
            <person name="Neafsey D.E."/>
            <person name="Barker B.M."/>
            <person name="Sharpton T.J."/>
            <person name="Stajich J.E."/>
            <person name="Park D.J."/>
            <person name="Whiston E."/>
            <person name="Hung C.-Y."/>
            <person name="McMahan C."/>
            <person name="White J."/>
            <person name="Sykes S."/>
            <person name="Heiman D."/>
            <person name="Young S."/>
            <person name="Zeng Q."/>
            <person name="Abouelleil A."/>
            <person name="Aftuck L."/>
            <person name="Bessette D."/>
            <person name="Brown A."/>
            <person name="FitzGerald M."/>
            <person name="Lui A."/>
            <person name="Macdonald J.P."/>
            <person name="Priest M."/>
            <person name="Orbach M.J."/>
            <person name="Galgiani J.N."/>
            <person name="Kirkland T.N."/>
            <person name="Cole G.T."/>
            <person name="Birren B.W."/>
            <person name="Henn M.R."/>
            <person name="Taylor J.W."/>
            <person name="Rounsley S.D."/>
        </authorList>
    </citation>
    <scope>NUCLEOTIDE SEQUENCE [LARGE SCALE GENOMIC DNA]</scope>
    <source>
        <strain evidence="14">RMSCC 3703</strain>
    </source>
</reference>
<dbReference type="GO" id="GO:0003899">
    <property type="term" value="F:DNA-directed RNA polymerase activity"/>
    <property type="evidence" value="ECO:0007669"/>
    <property type="project" value="UniProtKB-EC"/>
</dbReference>
<dbReference type="GO" id="GO:0006390">
    <property type="term" value="P:mitochondrial transcription"/>
    <property type="evidence" value="ECO:0007669"/>
    <property type="project" value="TreeGrafter"/>
</dbReference>
<gene>
    <name evidence="13" type="ORF">CISG_02819</name>
</gene>
<dbReference type="Gene3D" id="1.10.150.20">
    <property type="entry name" value="5' to 3' exonuclease, C-terminal subdomain"/>
    <property type="match status" value="1"/>
</dbReference>
<dbReference type="Pfam" id="PF00940">
    <property type="entry name" value="RNA_pol"/>
    <property type="match status" value="1"/>
</dbReference>
<keyword evidence="4 10" id="KW-0240">DNA-directed RNA polymerase</keyword>
<dbReference type="GO" id="GO:0001018">
    <property type="term" value="F:mitochondrial promoter sequence-specific DNA binding"/>
    <property type="evidence" value="ECO:0007669"/>
    <property type="project" value="TreeGrafter"/>
</dbReference>
<protein>
    <recommendedName>
        <fullName evidence="3 10">DNA-directed RNA polymerase</fullName>
        <ecNumber evidence="3 10">2.7.7.6</ecNumber>
    </recommendedName>
</protein>
<comment type="catalytic activity">
    <reaction evidence="9 10">
        <text>RNA(n) + a ribonucleoside 5'-triphosphate = RNA(n+1) + diphosphate</text>
        <dbReference type="Rhea" id="RHEA:21248"/>
        <dbReference type="Rhea" id="RHEA-COMP:14527"/>
        <dbReference type="Rhea" id="RHEA-COMP:17342"/>
        <dbReference type="ChEBI" id="CHEBI:33019"/>
        <dbReference type="ChEBI" id="CHEBI:61557"/>
        <dbReference type="ChEBI" id="CHEBI:140395"/>
        <dbReference type="EC" id="2.7.7.6"/>
    </reaction>
</comment>
<dbReference type="FunFam" id="1.10.287.280:FF:000001">
    <property type="entry name" value="DNA-directed RNA polymerase"/>
    <property type="match status" value="1"/>
</dbReference>
<dbReference type="PANTHER" id="PTHR10102:SF0">
    <property type="entry name" value="DNA-DIRECTED RNA POLYMERASE, MITOCHONDRIAL"/>
    <property type="match status" value="1"/>
</dbReference>
<feature type="region of interest" description="Disordered" evidence="11">
    <location>
        <begin position="347"/>
        <end position="373"/>
    </location>
</feature>
<dbReference type="Pfam" id="PF14700">
    <property type="entry name" value="RPOL_N"/>
    <property type="match status" value="2"/>
</dbReference>
<organism evidence="13 14">
    <name type="scientific">Coccidioides immitis RMSCC 3703</name>
    <dbReference type="NCBI Taxonomy" id="454286"/>
    <lineage>
        <taxon>Eukaryota</taxon>
        <taxon>Fungi</taxon>
        <taxon>Dikarya</taxon>
        <taxon>Ascomycota</taxon>
        <taxon>Pezizomycotina</taxon>
        <taxon>Eurotiomycetes</taxon>
        <taxon>Eurotiomycetidae</taxon>
        <taxon>Onygenales</taxon>
        <taxon>Onygenaceae</taxon>
        <taxon>Coccidioides</taxon>
    </lineage>
</organism>